<dbReference type="STRING" id="1664694.A0A0N0NI25"/>
<reference evidence="2 3" key="1">
    <citation type="submission" date="2015-06" db="EMBL/GenBank/DDBJ databases">
        <title>Draft genome of the ant-associated black yeast Phialophora attae CBS 131958.</title>
        <authorList>
            <person name="Moreno L.F."/>
            <person name="Stielow B.J."/>
            <person name="de Hoog S."/>
            <person name="Vicente V.A."/>
            <person name="Weiss V.A."/>
            <person name="de Vries M."/>
            <person name="Cruz L.M."/>
            <person name="Souza E.M."/>
        </authorList>
    </citation>
    <scope>NUCLEOTIDE SEQUENCE [LARGE SCALE GENOMIC DNA]</scope>
    <source>
        <strain evidence="2 3">CBS 131958</strain>
    </source>
</reference>
<protein>
    <recommendedName>
        <fullName evidence="4">RRM domain-containing protein</fullName>
    </recommendedName>
</protein>
<feature type="region of interest" description="Disordered" evidence="1">
    <location>
        <begin position="197"/>
        <end position="229"/>
    </location>
</feature>
<name>A0A0N0NI25_9EURO</name>
<dbReference type="EMBL" id="LFJN01000047">
    <property type="protein sequence ID" value="KPI34949.1"/>
    <property type="molecule type" value="Genomic_DNA"/>
</dbReference>
<evidence type="ECO:0000313" key="3">
    <source>
        <dbReference type="Proteomes" id="UP000038010"/>
    </source>
</evidence>
<accession>A0A0N0NI25</accession>
<evidence type="ECO:0008006" key="4">
    <source>
        <dbReference type="Google" id="ProtNLM"/>
    </source>
</evidence>
<dbReference type="AlphaFoldDB" id="A0A0N0NI25"/>
<dbReference type="RefSeq" id="XP_017994912.1">
    <property type="nucleotide sequence ID" value="XM_018143943.1"/>
</dbReference>
<comment type="caution">
    <text evidence="2">The sequence shown here is derived from an EMBL/GenBank/DDBJ whole genome shotgun (WGS) entry which is preliminary data.</text>
</comment>
<proteinExistence type="predicted"/>
<dbReference type="GeneID" id="28735823"/>
<sequence length="635" mass="68522">MATQPGAFAVDDPKILAAFLEHLPQRQKNYERGCIPSDNKDEEDGDVRKQASASAGVEPADDTQDPPVGTPQHDSHVNSAAATPPEGHRAPPPTPDSVAVAIERESKHLEVIPEDVKLSFDSAETTEQQTIEEAHEEDSAPSNSAKEVSNEDRPLEAILSPTTATISAFDAFTEKGGNVGLKASKFAGIGRVRSSVAPRSVLSTKDSNIPAPRSPVTPSRQFAMPDKVGEAYQDSVVEQFRKQQEEKLESRSMIFKKSTTAKTDSEPRKVTFNVDAAKQALVQKVDIDTMNSSSPDEKQADDPGSADPSDDHSKPEQNTANSVNTTKENMPPFAPAVKKEDARPKFDVSSTPPESPAAFEPLPLGLFKKHGLNFDRAAAIKTTESSTVIAKNDTENSSDNGFQPAEKLAESVITPEDGQDRDNASFFTSWGAPAARSGPKAEKRRVIISGLPGLIDDCALAGLIHEGPLETYRVNKPSEGSAALVSAIVTFTTGDSAQAFYNKYPNGLIVRMSGKKYVATVQMGENVDVISDKFPQPGVMKRYLEVGATRVVRATGADEDWTPRALRKMAEGRGRKLEAIADLYQNDARTIDFRFTNIADAVAFRGLLTRDHEWEDCTITFAEDPCAKPAASTGA</sequence>
<evidence type="ECO:0000313" key="2">
    <source>
        <dbReference type="EMBL" id="KPI34949.1"/>
    </source>
</evidence>
<feature type="region of interest" description="Disordered" evidence="1">
    <location>
        <begin position="243"/>
        <end position="358"/>
    </location>
</feature>
<feature type="region of interest" description="Disordered" evidence="1">
    <location>
        <begin position="25"/>
        <end position="153"/>
    </location>
</feature>
<keyword evidence="3" id="KW-1185">Reference proteome</keyword>
<organism evidence="2 3">
    <name type="scientific">Cyphellophora attinorum</name>
    <dbReference type="NCBI Taxonomy" id="1664694"/>
    <lineage>
        <taxon>Eukaryota</taxon>
        <taxon>Fungi</taxon>
        <taxon>Dikarya</taxon>
        <taxon>Ascomycota</taxon>
        <taxon>Pezizomycotina</taxon>
        <taxon>Eurotiomycetes</taxon>
        <taxon>Chaetothyriomycetidae</taxon>
        <taxon>Chaetothyriales</taxon>
        <taxon>Cyphellophoraceae</taxon>
        <taxon>Cyphellophora</taxon>
    </lineage>
</organism>
<feature type="compositionally biased region" description="Basic and acidic residues" evidence="1">
    <location>
        <begin position="337"/>
        <end position="346"/>
    </location>
</feature>
<evidence type="ECO:0000256" key="1">
    <source>
        <dbReference type="SAM" id="MobiDB-lite"/>
    </source>
</evidence>
<feature type="compositionally biased region" description="Basic and acidic residues" evidence="1">
    <location>
        <begin position="102"/>
        <end position="118"/>
    </location>
</feature>
<dbReference type="OrthoDB" id="422086at2759"/>
<dbReference type="Proteomes" id="UP000038010">
    <property type="component" value="Unassembled WGS sequence"/>
</dbReference>
<gene>
    <name evidence="2" type="ORF">AB675_3855</name>
</gene>
<dbReference type="VEuPathDB" id="FungiDB:AB675_3855"/>
<feature type="compositionally biased region" description="Polar residues" evidence="1">
    <location>
        <begin position="316"/>
        <end position="328"/>
    </location>
</feature>